<proteinExistence type="predicted"/>
<evidence type="ECO:0000313" key="2">
    <source>
        <dbReference type="Proteomes" id="UP001352852"/>
    </source>
</evidence>
<reference evidence="1 2" key="1">
    <citation type="submission" date="2021-06" db="EMBL/GenBank/DDBJ databases">
        <authorList>
            <person name="Palmer J.M."/>
        </authorList>
    </citation>
    <scope>NUCLEOTIDE SEQUENCE [LARGE SCALE GENOMIC DNA]</scope>
    <source>
        <strain evidence="1 2">CL_MEX2019</strain>
        <tissue evidence="1">Muscle</tissue>
    </source>
</reference>
<accession>A0ABU7DRT6</accession>
<name>A0ABU7DRT6_9TELE</name>
<gene>
    <name evidence="1" type="ORF">CHARACLAT_016281</name>
</gene>
<dbReference type="InterPro" id="IPR036397">
    <property type="entry name" value="RNaseH_sf"/>
</dbReference>
<comment type="caution">
    <text evidence="1">The sequence shown here is derived from an EMBL/GenBank/DDBJ whole genome shotgun (WGS) entry which is preliminary data.</text>
</comment>
<dbReference type="Proteomes" id="UP001352852">
    <property type="component" value="Unassembled WGS sequence"/>
</dbReference>
<keyword evidence="2" id="KW-1185">Reference proteome</keyword>
<dbReference type="SUPFAM" id="SSF53098">
    <property type="entry name" value="Ribonuclease H-like"/>
    <property type="match status" value="1"/>
</dbReference>
<evidence type="ECO:0000313" key="1">
    <source>
        <dbReference type="EMBL" id="MED6277714.1"/>
    </source>
</evidence>
<sequence length="175" mass="19740">MKDGKLHYIYKSRRDLKEHLAKVVGTAEEASNLFELHASDLEDTSGGEKPPLPSTTLLLAWRKRANIKEREEYNPIEVKQPLELAGMDLVGKLTVTNGSNQYVCVMVHYFTKWAKAYPLKTKTAAEVTGCIIAFINLVQKAANRPGFGVCEQGTVVTFFPKGRYSNDNYSQRQWL</sequence>
<dbReference type="InterPro" id="IPR012337">
    <property type="entry name" value="RNaseH-like_sf"/>
</dbReference>
<protein>
    <submittedName>
        <fullName evidence="1">Uncharacterized protein</fullName>
    </submittedName>
</protein>
<dbReference type="EMBL" id="JAHUTJ010034097">
    <property type="protein sequence ID" value="MED6277714.1"/>
    <property type="molecule type" value="Genomic_DNA"/>
</dbReference>
<dbReference type="Gene3D" id="3.30.420.10">
    <property type="entry name" value="Ribonuclease H-like superfamily/Ribonuclease H"/>
    <property type="match status" value="1"/>
</dbReference>
<organism evidence="1 2">
    <name type="scientific">Characodon lateralis</name>
    <dbReference type="NCBI Taxonomy" id="208331"/>
    <lineage>
        <taxon>Eukaryota</taxon>
        <taxon>Metazoa</taxon>
        <taxon>Chordata</taxon>
        <taxon>Craniata</taxon>
        <taxon>Vertebrata</taxon>
        <taxon>Euteleostomi</taxon>
        <taxon>Actinopterygii</taxon>
        <taxon>Neopterygii</taxon>
        <taxon>Teleostei</taxon>
        <taxon>Neoteleostei</taxon>
        <taxon>Acanthomorphata</taxon>
        <taxon>Ovalentaria</taxon>
        <taxon>Atherinomorphae</taxon>
        <taxon>Cyprinodontiformes</taxon>
        <taxon>Goodeidae</taxon>
        <taxon>Characodon</taxon>
    </lineage>
</organism>